<dbReference type="CDD" id="cd00821">
    <property type="entry name" value="PH"/>
    <property type="match status" value="1"/>
</dbReference>
<dbReference type="PROSITE" id="PS50003">
    <property type="entry name" value="PH_DOMAIN"/>
    <property type="match status" value="1"/>
</dbReference>
<dbReference type="SUPFAM" id="SSF50729">
    <property type="entry name" value="PH domain-like"/>
    <property type="match status" value="1"/>
</dbReference>
<evidence type="ECO:0000259" key="8">
    <source>
        <dbReference type="PROSITE" id="PS50003"/>
    </source>
</evidence>
<dbReference type="InterPro" id="IPR001849">
    <property type="entry name" value="PH_domain"/>
</dbReference>
<gene>
    <name evidence="10" type="ORF">DSPE1174_LOCUS2881</name>
</gene>
<keyword evidence="2" id="KW-0723">Serine/threonine-protein kinase</keyword>
<reference evidence="10" key="1">
    <citation type="submission" date="2021-01" db="EMBL/GenBank/DDBJ databases">
        <authorList>
            <person name="Corre E."/>
            <person name="Pelletier E."/>
            <person name="Niang G."/>
            <person name="Scheremetjew M."/>
            <person name="Finn R."/>
            <person name="Kale V."/>
            <person name="Holt S."/>
            <person name="Cochrane G."/>
            <person name="Meng A."/>
            <person name="Brown T."/>
            <person name="Cohen L."/>
        </authorList>
    </citation>
    <scope>NUCLEOTIDE SEQUENCE</scope>
    <source>
        <strain evidence="10">CCMP1381</strain>
    </source>
</reference>
<keyword evidence="6" id="KW-0067">ATP-binding</keyword>
<dbReference type="GO" id="GO:0004674">
    <property type="term" value="F:protein serine/threonine kinase activity"/>
    <property type="evidence" value="ECO:0007669"/>
    <property type="project" value="UniProtKB-KW"/>
</dbReference>
<dbReference type="Pfam" id="PF00169">
    <property type="entry name" value="PH"/>
    <property type="match status" value="1"/>
</dbReference>
<dbReference type="InterPro" id="IPR000719">
    <property type="entry name" value="Prot_kinase_dom"/>
</dbReference>
<evidence type="ECO:0000256" key="3">
    <source>
        <dbReference type="ARBA" id="ARBA00022679"/>
    </source>
</evidence>
<keyword evidence="4" id="KW-0547">Nucleotide-binding</keyword>
<feature type="domain" description="Protein kinase" evidence="9">
    <location>
        <begin position="1"/>
        <end position="106"/>
    </location>
</feature>
<evidence type="ECO:0000256" key="7">
    <source>
        <dbReference type="SAM" id="MobiDB-lite"/>
    </source>
</evidence>
<evidence type="ECO:0000259" key="9">
    <source>
        <dbReference type="PROSITE" id="PS50011"/>
    </source>
</evidence>
<dbReference type="PROSITE" id="PS50011">
    <property type="entry name" value="PROTEIN_KINASE_DOM"/>
    <property type="match status" value="1"/>
</dbReference>
<dbReference type="EMBL" id="HBGS01005568">
    <property type="protein sequence ID" value="CAD9376407.1"/>
    <property type="molecule type" value="Transcribed_RNA"/>
</dbReference>
<dbReference type="InterPro" id="IPR001245">
    <property type="entry name" value="Ser-Thr/Tyr_kinase_cat_dom"/>
</dbReference>
<dbReference type="Gene3D" id="1.10.510.10">
    <property type="entry name" value="Transferase(Phosphotransferase) domain 1"/>
    <property type="match status" value="1"/>
</dbReference>
<evidence type="ECO:0000256" key="1">
    <source>
        <dbReference type="ARBA" id="ARBA00005843"/>
    </source>
</evidence>
<keyword evidence="3" id="KW-0808">Transferase</keyword>
<dbReference type="SUPFAM" id="SSF56112">
    <property type="entry name" value="Protein kinase-like (PK-like)"/>
    <property type="match status" value="1"/>
</dbReference>
<evidence type="ECO:0000313" key="10">
    <source>
        <dbReference type="EMBL" id="CAD9376407.1"/>
    </source>
</evidence>
<dbReference type="GO" id="GO:0005737">
    <property type="term" value="C:cytoplasm"/>
    <property type="evidence" value="ECO:0007669"/>
    <property type="project" value="UniProtKB-ARBA"/>
</dbReference>
<evidence type="ECO:0008006" key="11">
    <source>
        <dbReference type="Google" id="ProtNLM"/>
    </source>
</evidence>
<evidence type="ECO:0000256" key="4">
    <source>
        <dbReference type="ARBA" id="ARBA00022741"/>
    </source>
</evidence>
<dbReference type="InterPro" id="IPR050940">
    <property type="entry name" value="Actin_reg-Ser/Thr_kinase"/>
</dbReference>
<proteinExistence type="inferred from homology"/>
<dbReference type="InterPro" id="IPR011009">
    <property type="entry name" value="Kinase-like_dom_sf"/>
</dbReference>
<dbReference type="AlphaFoldDB" id="A0A7S2ASQ0"/>
<keyword evidence="5" id="KW-0418">Kinase</keyword>
<dbReference type="Pfam" id="PF07714">
    <property type="entry name" value="PK_Tyr_Ser-Thr"/>
    <property type="match status" value="1"/>
</dbReference>
<organism evidence="10">
    <name type="scientific">Octactis speculum</name>
    <dbReference type="NCBI Taxonomy" id="3111310"/>
    <lineage>
        <taxon>Eukaryota</taxon>
        <taxon>Sar</taxon>
        <taxon>Stramenopiles</taxon>
        <taxon>Ochrophyta</taxon>
        <taxon>Dictyochophyceae</taxon>
        <taxon>Dictyochales</taxon>
        <taxon>Dictyochaceae</taxon>
        <taxon>Octactis</taxon>
    </lineage>
</organism>
<evidence type="ECO:0000256" key="5">
    <source>
        <dbReference type="ARBA" id="ARBA00022777"/>
    </source>
</evidence>
<accession>A0A7S2ASQ0</accession>
<feature type="domain" description="PH" evidence="8">
    <location>
        <begin position="215"/>
        <end position="342"/>
    </location>
</feature>
<evidence type="ECO:0000256" key="6">
    <source>
        <dbReference type="ARBA" id="ARBA00022840"/>
    </source>
</evidence>
<feature type="region of interest" description="Disordered" evidence="7">
    <location>
        <begin position="284"/>
        <end position="308"/>
    </location>
</feature>
<name>A0A7S2ASQ0_9STRA</name>
<comment type="similarity">
    <text evidence="1">Belongs to the protein kinase superfamily. TKL Ser/Thr protein kinase family.</text>
</comment>
<dbReference type="Gene3D" id="2.30.29.30">
    <property type="entry name" value="Pleckstrin-homology domain (PH domain)/Phosphotyrosine-binding domain (PTB)"/>
    <property type="match status" value="1"/>
</dbReference>
<dbReference type="PANTHER" id="PTHR46485">
    <property type="entry name" value="LIM DOMAIN KINASE 1"/>
    <property type="match status" value="1"/>
</dbReference>
<dbReference type="GO" id="GO:0005524">
    <property type="term" value="F:ATP binding"/>
    <property type="evidence" value="ECO:0007669"/>
    <property type="project" value="UniProtKB-KW"/>
</dbReference>
<protein>
    <recommendedName>
        <fullName evidence="11">Protein kinase domain-containing protein</fullName>
    </recommendedName>
</protein>
<dbReference type="InterPro" id="IPR011993">
    <property type="entry name" value="PH-like_dom_sf"/>
</dbReference>
<evidence type="ECO:0000256" key="2">
    <source>
        <dbReference type="ARBA" id="ARBA00022527"/>
    </source>
</evidence>
<dbReference type="PANTHER" id="PTHR46485:SF5">
    <property type="entry name" value="CENTER DIVIDER, ISOFORM A"/>
    <property type="match status" value="1"/>
</dbReference>
<dbReference type="SMART" id="SM00233">
    <property type="entry name" value="PH"/>
    <property type="match status" value="1"/>
</dbReference>
<sequence>MRMTTCGTGSYMAPEISFSEDYGVAADTYSFGLVLVEIWSRREVGKDGFAQTSPANCFKLDLDSLRAMASSDVPGSFLELSMQCCSYEKDERPSMEDALGWIEDLLNELHQDLVPPPGSPREISVHAYQGRTMSVTNMSFDQTKKRTNEPQTQLEFFESVLAEGLARGVTISDEQRTTLCAIAKELAVEPSSGEEAPAQLCSTVTEKLAPVPSLPDSMIGWLHKKGRSWPRNWKVRYFRLSGNQLDWWRNEPLSLDSLPDESMDIRGCTCVVFHDKHRYRWTIMPPENDPRRTSRSRVTSPNSNDIFAAGKPKDLGPSMLQLACKSEAIALRWLSVLKIKIEIPYE</sequence>